<protein>
    <submittedName>
        <fullName evidence="1">Uncharacterized protein</fullName>
    </submittedName>
</protein>
<organism evidence="1">
    <name type="scientific">Arundo donax</name>
    <name type="common">Giant reed</name>
    <name type="synonym">Donax arundinaceus</name>
    <dbReference type="NCBI Taxonomy" id="35708"/>
    <lineage>
        <taxon>Eukaryota</taxon>
        <taxon>Viridiplantae</taxon>
        <taxon>Streptophyta</taxon>
        <taxon>Embryophyta</taxon>
        <taxon>Tracheophyta</taxon>
        <taxon>Spermatophyta</taxon>
        <taxon>Magnoliopsida</taxon>
        <taxon>Liliopsida</taxon>
        <taxon>Poales</taxon>
        <taxon>Poaceae</taxon>
        <taxon>PACMAD clade</taxon>
        <taxon>Arundinoideae</taxon>
        <taxon>Arundineae</taxon>
        <taxon>Arundo</taxon>
    </lineage>
</organism>
<dbReference type="AlphaFoldDB" id="A0A0A9S7E8"/>
<name>A0A0A9S7E8_ARUDO</name>
<evidence type="ECO:0000313" key="1">
    <source>
        <dbReference type="EMBL" id="JAD52426.1"/>
    </source>
</evidence>
<proteinExistence type="predicted"/>
<reference evidence="1" key="2">
    <citation type="journal article" date="2015" name="Data Brief">
        <title>Shoot transcriptome of the giant reed, Arundo donax.</title>
        <authorList>
            <person name="Barrero R.A."/>
            <person name="Guerrero F.D."/>
            <person name="Moolhuijzen P."/>
            <person name="Goolsby J.A."/>
            <person name="Tidwell J."/>
            <person name="Bellgard S.E."/>
            <person name="Bellgard M.I."/>
        </authorList>
    </citation>
    <scope>NUCLEOTIDE SEQUENCE</scope>
    <source>
        <tissue evidence="1">Shoot tissue taken approximately 20 cm above the soil surface</tissue>
    </source>
</reference>
<dbReference type="EMBL" id="GBRH01245469">
    <property type="protein sequence ID" value="JAD52426.1"/>
    <property type="molecule type" value="Transcribed_RNA"/>
</dbReference>
<sequence>MFLRCYDSSSKSIITQFRTCGFTEDYCRGFPLFLVH</sequence>
<accession>A0A0A9S7E8</accession>
<reference evidence="1" key="1">
    <citation type="submission" date="2014-09" db="EMBL/GenBank/DDBJ databases">
        <authorList>
            <person name="Magalhaes I.L.F."/>
            <person name="Oliveira U."/>
            <person name="Santos F.R."/>
            <person name="Vidigal T.H.D.A."/>
            <person name="Brescovit A.D."/>
            <person name="Santos A.J."/>
        </authorList>
    </citation>
    <scope>NUCLEOTIDE SEQUENCE</scope>
    <source>
        <tissue evidence="1">Shoot tissue taken approximately 20 cm above the soil surface</tissue>
    </source>
</reference>